<evidence type="ECO:0000256" key="1">
    <source>
        <dbReference type="SAM" id="Phobius"/>
    </source>
</evidence>
<evidence type="ECO:0000313" key="3">
    <source>
        <dbReference type="Proteomes" id="UP000054498"/>
    </source>
</evidence>
<keyword evidence="1" id="KW-0812">Transmembrane</keyword>
<organism evidence="2 3">
    <name type="scientific">Monoraphidium neglectum</name>
    <dbReference type="NCBI Taxonomy" id="145388"/>
    <lineage>
        <taxon>Eukaryota</taxon>
        <taxon>Viridiplantae</taxon>
        <taxon>Chlorophyta</taxon>
        <taxon>core chlorophytes</taxon>
        <taxon>Chlorophyceae</taxon>
        <taxon>CS clade</taxon>
        <taxon>Sphaeropleales</taxon>
        <taxon>Selenastraceae</taxon>
        <taxon>Monoraphidium</taxon>
    </lineage>
</organism>
<keyword evidence="3" id="KW-1185">Reference proteome</keyword>
<dbReference type="GeneID" id="25729770"/>
<dbReference type="RefSeq" id="XP_013894573.1">
    <property type="nucleotide sequence ID" value="XM_014039119.1"/>
</dbReference>
<keyword evidence="1" id="KW-0472">Membrane</keyword>
<accession>A0A0D2KIE1</accession>
<gene>
    <name evidence="2" type="ORF">MNEG_12410</name>
</gene>
<reference evidence="2 3" key="1">
    <citation type="journal article" date="2013" name="BMC Genomics">
        <title>Reconstruction of the lipid metabolism for the microalga Monoraphidium neglectum from its genome sequence reveals characteristics suitable for biofuel production.</title>
        <authorList>
            <person name="Bogen C."/>
            <person name="Al-Dilaimi A."/>
            <person name="Albersmeier A."/>
            <person name="Wichmann J."/>
            <person name="Grundmann M."/>
            <person name="Rupp O."/>
            <person name="Lauersen K.J."/>
            <person name="Blifernez-Klassen O."/>
            <person name="Kalinowski J."/>
            <person name="Goesmann A."/>
            <person name="Mussgnug J.H."/>
            <person name="Kruse O."/>
        </authorList>
    </citation>
    <scope>NUCLEOTIDE SEQUENCE [LARGE SCALE GENOMIC DNA]</scope>
    <source>
        <strain evidence="2 3">SAG 48.87</strain>
    </source>
</reference>
<proteinExistence type="predicted"/>
<name>A0A0D2KIE1_9CHLO</name>
<keyword evidence="1" id="KW-1133">Transmembrane helix</keyword>
<protein>
    <submittedName>
        <fullName evidence="2">Uncharacterized protein</fullName>
    </submittedName>
</protein>
<dbReference type="EMBL" id="KK103450">
    <property type="protein sequence ID" value="KIY95553.1"/>
    <property type="molecule type" value="Genomic_DNA"/>
</dbReference>
<feature type="transmembrane region" description="Helical" evidence="1">
    <location>
        <begin position="87"/>
        <end position="104"/>
    </location>
</feature>
<dbReference type="Proteomes" id="UP000054498">
    <property type="component" value="Unassembled WGS sequence"/>
</dbReference>
<evidence type="ECO:0000313" key="2">
    <source>
        <dbReference type="EMBL" id="KIY95553.1"/>
    </source>
</evidence>
<dbReference type="AlphaFoldDB" id="A0A0D2KIE1"/>
<sequence>MFAEPAVAASPQLPREALPLDALQQQVDRLTATLGQPAQLPDEEALKAAAGAALQLAQQGAAGASDGLRGLLAPLALFGPEAGTTNVLFWVVMLLFCYNLLVLTPRQ</sequence>
<dbReference type="KEGG" id="mng:MNEG_12410"/>